<reference evidence="3" key="1">
    <citation type="journal article" date="2014" name="Nat. Commun.">
        <title>Genome sequence of mungbean and insights into evolution within Vigna species.</title>
        <authorList>
            <person name="Kang Y.J."/>
            <person name="Kim S.K."/>
            <person name="Kim M.Y."/>
            <person name="Lestari P."/>
            <person name="Kim K.H."/>
            <person name="Ha B.K."/>
            <person name="Jun T.H."/>
            <person name="Hwang W.J."/>
            <person name="Lee T."/>
            <person name="Lee J."/>
            <person name="Shim S."/>
            <person name="Yoon M.Y."/>
            <person name="Jang Y.E."/>
            <person name="Han K.S."/>
            <person name="Taeprayoon P."/>
            <person name="Yoon N."/>
            <person name="Somta P."/>
            <person name="Tanya P."/>
            <person name="Kim K.S."/>
            <person name="Gwag J.G."/>
            <person name="Moon J.K."/>
            <person name="Lee Y.H."/>
            <person name="Park B.S."/>
            <person name="Bombarely A."/>
            <person name="Doyle J.J."/>
            <person name="Jackson S.A."/>
            <person name="Schafleitner R."/>
            <person name="Srinives P."/>
            <person name="Varshney R.K."/>
            <person name="Lee S.H."/>
        </authorList>
    </citation>
    <scope>NUCLEOTIDE SEQUENCE [LARGE SCALE GENOMIC DNA]</scope>
    <source>
        <strain evidence="3">cv. VC1973A</strain>
    </source>
</reference>
<organism evidence="3 4">
    <name type="scientific">Vigna radiata var. radiata</name>
    <name type="common">Mung bean</name>
    <name type="synonym">Phaseolus aureus</name>
    <dbReference type="NCBI Taxonomy" id="3916"/>
    <lineage>
        <taxon>Eukaryota</taxon>
        <taxon>Viridiplantae</taxon>
        <taxon>Streptophyta</taxon>
        <taxon>Embryophyta</taxon>
        <taxon>Tracheophyta</taxon>
        <taxon>Spermatophyta</taxon>
        <taxon>Magnoliopsida</taxon>
        <taxon>eudicotyledons</taxon>
        <taxon>Gunneridae</taxon>
        <taxon>Pentapetalae</taxon>
        <taxon>rosids</taxon>
        <taxon>fabids</taxon>
        <taxon>Fabales</taxon>
        <taxon>Fabaceae</taxon>
        <taxon>Papilionoideae</taxon>
        <taxon>50 kb inversion clade</taxon>
        <taxon>NPAAA clade</taxon>
        <taxon>indigoferoid/millettioid clade</taxon>
        <taxon>Phaseoleae</taxon>
        <taxon>Vigna</taxon>
    </lineage>
</organism>
<dbReference type="KEGG" id="vra:111242018"/>
<name>A0A3Q0F8S5_VIGRR</name>
<dbReference type="GeneID" id="111242018"/>
<evidence type="ECO:0000256" key="1">
    <source>
        <dbReference type="SAM" id="MobiDB-lite"/>
    </source>
</evidence>
<evidence type="ECO:0000313" key="3">
    <source>
        <dbReference type="Proteomes" id="UP000087766"/>
    </source>
</evidence>
<dbReference type="InterPro" id="IPR005162">
    <property type="entry name" value="Retrotrans_gag_dom"/>
</dbReference>
<evidence type="ECO:0000313" key="4">
    <source>
        <dbReference type="RefSeq" id="XP_022638797.1"/>
    </source>
</evidence>
<protein>
    <submittedName>
        <fullName evidence="4">Uncharacterized protein LOC111242018</fullName>
    </submittedName>
</protein>
<reference evidence="4" key="2">
    <citation type="submission" date="2025-08" db="UniProtKB">
        <authorList>
            <consortium name="RefSeq"/>
        </authorList>
    </citation>
    <scope>IDENTIFICATION</scope>
    <source>
        <tissue evidence="4">Leaf</tissue>
    </source>
</reference>
<feature type="domain" description="Retrotransposon gag" evidence="2">
    <location>
        <begin position="121"/>
        <end position="207"/>
    </location>
</feature>
<feature type="region of interest" description="Disordered" evidence="1">
    <location>
        <begin position="291"/>
        <end position="314"/>
    </location>
</feature>
<accession>A0A3Q0F8S5</accession>
<dbReference type="Proteomes" id="UP000087766">
    <property type="component" value="Chromosome 7"/>
</dbReference>
<dbReference type="Pfam" id="PF03732">
    <property type="entry name" value="Retrotrans_gag"/>
    <property type="match status" value="1"/>
</dbReference>
<gene>
    <name evidence="4" type="primary">LOC111242018</name>
</gene>
<dbReference type="AlphaFoldDB" id="A0A3Q0F8S5"/>
<sequence>MVNTRMEARCDGLEKIVQEEEHANNRRFLWLEEMIPGLTGVVERLASSYKHQEAQDFVAMNAHKDNRSNAGGSSFGISAKWRKLDIPVFTGDEVYGCTNRLERYFRLREVSEEERMQALMLALEGKALNWFQWWETCNPNPTWEACKDAMVRRFQPTMLQSPFEILIGLCQTGQVGEYIEQFEQYARFMKGMQQDYLVDIFLNGLKEDIKAEVKLYEPHNLAELMMKAQMVEEKVRVTTKGDSLTVQLQSNTYRQLLLTHSYSKEGGNSVGFTNSDRGSGESSGCVNTINSSPAGTQQGGTHLENCPKKNCKIR</sequence>
<dbReference type="OrthoDB" id="1434596at2759"/>
<proteinExistence type="predicted"/>
<evidence type="ECO:0000259" key="2">
    <source>
        <dbReference type="Pfam" id="PF03732"/>
    </source>
</evidence>
<keyword evidence="3" id="KW-1185">Reference proteome</keyword>
<dbReference type="RefSeq" id="XP_022638797.1">
    <property type="nucleotide sequence ID" value="XM_022783076.1"/>
</dbReference>
<feature type="compositionally biased region" description="Polar residues" evidence="1">
    <location>
        <begin position="291"/>
        <end position="300"/>
    </location>
</feature>